<evidence type="ECO:0000313" key="7">
    <source>
        <dbReference type="Proteomes" id="UP000026960"/>
    </source>
</evidence>
<evidence type="ECO:0008006" key="8">
    <source>
        <dbReference type="Google" id="ProtNLM"/>
    </source>
</evidence>
<reference evidence="6" key="1">
    <citation type="journal article" date="2009" name="Rice">
        <title>De Novo Next Generation Sequencing of Plant Genomes.</title>
        <authorList>
            <person name="Rounsley S."/>
            <person name="Marri P.R."/>
            <person name="Yu Y."/>
            <person name="He R."/>
            <person name="Sisneros N."/>
            <person name="Goicoechea J.L."/>
            <person name="Lee S.J."/>
            <person name="Angelova A."/>
            <person name="Kudrna D."/>
            <person name="Luo M."/>
            <person name="Affourtit J."/>
            <person name="Desany B."/>
            <person name="Knight J."/>
            <person name="Niazi F."/>
            <person name="Egholm M."/>
            <person name="Wing R.A."/>
        </authorList>
    </citation>
    <scope>NUCLEOTIDE SEQUENCE [LARGE SCALE GENOMIC DNA]</scope>
    <source>
        <strain evidence="6">cv. IRGC 105608</strain>
    </source>
</reference>
<keyword evidence="4" id="KW-0472">Membrane</keyword>
<keyword evidence="5" id="KW-0408">Iron</keyword>
<dbReference type="InterPro" id="IPR002401">
    <property type="entry name" value="Cyt_P450_E_grp-I"/>
</dbReference>
<keyword evidence="4" id="KW-1133">Transmembrane helix</keyword>
<reference evidence="6" key="2">
    <citation type="submission" date="2015-03" db="UniProtKB">
        <authorList>
            <consortium name="EnsemblPlants"/>
        </authorList>
    </citation>
    <scope>IDENTIFICATION</scope>
</reference>
<keyword evidence="2" id="KW-0812">Transmembrane</keyword>
<evidence type="ECO:0000256" key="2">
    <source>
        <dbReference type="ARBA" id="ARBA00022692"/>
    </source>
</evidence>
<dbReference type="GO" id="GO:0016705">
    <property type="term" value="F:oxidoreductase activity, acting on paired donors, with incorporation or reduction of molecular oxygen"/>
    <property type="evidence" value="ECO:0007669"/>
    <property type="project" value="InterPro"/>
</dbReference>
<dbReference type="STRING" id="65489.A0A0D3GNP1"/>
<keyword evidence="7" id="KW-1185">Reference proteome</keyword>
<accession>A0A0D3GNP1</accession>
<evidence type="ECO:0000256" key="5">
    <source>
        <dbReference type="ARBA" id="ARBA00023004"/>
    </source>
</evidence>
<organism evidence="6">
    <name type="scientific">Oryza barthii</name>
    <dbReference type="NCBI Taxonomy" id="65489"/>
    <lineage>
        <taxon>Eukaryota</taxon>
        <taxon>Viridiplantae</taxon>
        <taxon>Streptophyta</taxon>
        <taxon>Embryophyta</taxon>
        <taxon>Tracheophyta</taxon>
        <taxon>Spermatophyta</taxon>
        <taxon>Magnoliopsida</taxon>
        <taxon>Liliopsida</taxon>
        <taxon>Poales</taxon>
        <taxon>Poaceae</taxon>
        <taxon>BOP clade</taxon>
        <taxon>Oryzoideae</taxon>
        <taxon>Oryzeae</taxon>
        <taxon>Oryzinae</taxon>
        <taxon>Oryza</taxon>
    </lineage>
</organism>
<comment type="similarity">
    <text evidence="1">Belongs to the cytochrome P450 family.</text>
</comment>
<dbReference type="eggNOG" id="KOG0156">
    <property type="taxonomic scope" value="Eukaryota"/>
</dbReference>
<evidence type="ECO:0000313" key="6">
    <source>
        <dbReference type="EnsemblPlants" id="OBART07G07310.1"/>
    </source>
</evidence>
<dbReference type="PRINTS" id="PR00463">
    <property type="entry name" value="EP450I"/>
</dbReference>
<dbReference type="AlphaFoldDB" id="A0A0D3GNP1"/>
<dbReference type="Pfam" id="PF00067">
    <property type="entry name" value="p450"/>
    <property type="match status" value="1"/>
</dbReference>
<dbReference type="GO" id="GO:0004497">
    <property type="term" value="F:monooxygenase activity"/>
    <property type="evidence" value="ECO:0007669"/>
    <property type="project" value="InterPro"/>
</dbReference>
<dbReference type="Gramene" id="OBART07G07310.1">
    <property type="protein sequence ID" value="OBART07G07310.1"/>
    <property type="gene ID" value="OBART07G07310"/>
</dbReference>
<sequence>MDAAADRRRHGPVMQLYFGEVALLVASSPEAAQEILRSQDLAFADRHMTSTTAAFSFGGRDIVMGPYGERWRHLRKMMTQELLTTARVRSFRRIRREEVARLVADVSAGTAVNLTEMGARLINDIVLRCSVGSRCRYSEEYLEALHAMARETSGLSVADLFPSSKLASMVATVPRKALANRKKMERIIEQIIQEHKDQIKEDLMSGNVAADQAAADSKSCSLDVLLRLQKEGTSPLPVTNEVILVLLMDIFAGGSETSSTTLTWTLAELIRSPRIMSKAQAKMRHAFPGKDTITEVDIAQLSYL</sequence>
<evidence type="ECO:0000256" key="3">
    <source>
        <dbReference type="ARBA" id="ARBA00022723"/>
    </source>
</evidence>
<dbReference type="PANTHER" id="PTHR47955">
    <property type="entry name" value="CYTOCHROME P450 FAMILY 71 PROTEIN"/>
    <property type="match status" value="1"/>
</dbReference>
<dbReference type="InterPro" id="IPR001128">
    <property type="entry name" value="Cyt_P450"/>
</dbReference>
<dbReference type="PANTHER" id="PTHR47955:SF21">
    <property type="entry name" value="OS06G0642300 PROTEIN"/>
    <property type="match status" value="1"/>
</dbReference>
<dbReference type="GO" id="GO:0020037">
    <property type="term" value="F:heme binding"/>
    <property type="evidence" value="ECO:0007669"/>
    <property type="project" value="InterPro"/>
</dbReference>
<dbReference type="Gene3D" id="1.10.630.10">
    <property type="entry name" value="Cytochrome P450"/>
    <property type="match status" value="1"/>
</dbReference>
<dbReference type="Proteomes" id="UP000026960">
    <property type="component" value="Chromosome 7"/>
</dbReference>
<dbReference type="HOGENOM" id="CLU_001570_26_3_1"/>
<dbReference type="GO" id="GO:0005506">
    <property type="term" value="F:iron ion binding"/>
    <property type="evidence" value="ECO:0007669"/>
    <property type="project" value="InterPro"/>
</dbReference>
<protein>
    <recommendedName>
        <fullName evidence="8">Cytochrome P450</fullName>
    </recommendedName>
</protein>
<keyword evidence="3" id="KW-0479">Metal-binding</keyword>
<dbReference type="PaxDb" id="65489-OBART07G07310.1"/>
<name>A0A0D3GNP1_9ORYZ</name>
<evidence type="ECO:0000256" key="1">
    <source>
        <dbReference type="ARBA" id="ARBA00010617"/>
    </source>
</evidence>
<dbReference type="InterPro" id="IPR036396">
    <property type="entry name" value="Cyt_P450_sf"/>
</dbReference>
<proteinExistence type="inferred from homology"/>
<dbReference type="SUPFAM" id="SSF48264">
    <property type="entry name" value="Cytochrome P450"/>
    <property type="match status" value="1"/>
</dbReference>
<dbReference type="EnsemblPlants" id="OBART07G07310.1">
    <property type="protein sequence ID" value="OBART07G07310.1"/>
    <property type="gene ID" value="OBART07G07310"/>
</dbReference>
<evidence type="ECO:0000256" key="4">
    <source>
        <dbReference type="ARBA" id="ARBA00022989"/>
    </source>
</evidence>